<dbReference type="RefSeq" id="WP_058122510.1">
    <property type="nucleotide sequence ID" value="NZ_CYRX01000009.1"/>
</dbReference>
<dbReference type="SUPFAM" id="SSF53383">
    <property type="entry name" value="PLP-dependent transferases"/>
    <property type="match status" value="1"/>
</dbReference>
<dbReference type="eggNOG" id="COG0079">
    <property type="taxonomic scope" value="Bacteria"/>
</dbReference>
<keyword evidence="7 13" id="KW-0808">Transferase</keyword>
<evidence type="ECO:0000256" key="7">
    <source>
        <dbReference type="ARBA" id="ARBA00022679"/>
    </source>
</evidence>
<keyword evidence="8 11" id="KW-0663">Pyridoxal phosphate</keyword>
<comment type="catalytic activity">
    <reaction evidence="10">
        <text>L-histidinol phosphate + 2-oxoglutarate = 3-(imidazol-4-yl)-2-oxopropyl phosphate + L-glutamate</text>
        <dbReference type="Rhea" id="RHEA:23744"/>
        <dbReference type="ChEBI" id="CHEBI:16810"/>
        <dbReference type="ChEBI" id="CHEBI:29985"/>
        <dbReference type="ChEBI" id="CHEBI:57766"/>
        <dbReference type="ChEBI" id="CHEBI:57980"/>
        <dbReference type="EC" id="2.6.1.9"/>
    </reaction>
</comment>
<name>A0A0P1EWD7_9RHOB</name>
<dbReference type="PROSITE" id="PS00599">
    <property type="entry name" value="AA_TRANSFER_CLASS_2"/>
    <property type="match status" value="1"/>
</dbReference>
<evidence type="ECO:0000313" key="14">
    <source>
        <dbReference type="Proteomes" id="UP000051298"/>
    </source>
</evidence>
<dbReference type="NCBIfam" id="NF006014">
    <property type="entry name" value="PRK08153.1"/>
    <property type="match status" value="1"/>
</dbReference>
<evidence type="ECO:0000256" key="5">
    <source>
        <dbReference type="ARBA" id="ARBA00022576"/>
    </source>
</evidence>
<evidence type="ECO:0000256" key="11">
    <source>
        <dbReference type="RuleBase" id="RU003693"/>
    </source>
</evidence>
<evidence type="ECO:0000256" key="1">
    <source>
        <dbReference type="ARBA" id="ARBA00001933"/>
    </source>
</evidence>
<dbReference type="PANTHER" id="PTHR43643">
    <property type="entry name" value="HISTIDINOL-PHOSPHATE AMINOTRANSFERASE 2"/>
    <property type="match status" value="1"/>
</dbReference>
<proteinExistence type="inferred from homology"/>
<organism evidence="13 14">
    <name type="scientific">Thalassobacter stenotrophicus</name>
    <dbReference type="NCBI Taxonomy" id="266809"/>
    <lineage>
        <taxon>Bacteria</taxon>
        <taxon>Pseudomonadati</taxon>
        <taxon>Pseudomonadota</taxon>
        <taxon>Alphaproteobacteria</taxon>
        <taxon>Rhodobacterales</taxon>
        <taxon>Roseobacteraceae</taxon>
        <taxon>Thalassobacter</taxon>
    </lineage>
</organism>
<sequence>MTSPKTTLRLTPLAETLPAAVPFVGPETQERARGAQFDARLGANESGFGPSPKAIAAMADAAHDAWMYGDPESYDLRVALADDLGVDADQIMMGEGIDGLLGTLVRLFVGQGDPVVTSAGAYPTFNYHVAGFGGALHTVPYRDDHEDPEALLAKAAEVGAKLIYLANPDNPMGSWYDAARMEAVVAAIPCGSLLVLDEAYIDLAPDGTAPQIDPETPGVIRMRTFSKGYGLAGARVGYAIGPRALITAFHKVRNHFGMSRVSQAGALAALRDPDWLEHVRAQVAISRAEIARIGAAHRLRALPSAANFVTLDCGRDGDFARALVAALSAEGIFVRMPLKAPQDRCIRVSCGQKAEMMAFERALPRALACCTEI</sequence>
<gene>
    <name evidence="13" type="primary">hisC</name>
    <name evidence="13" type="ORF">THS5294_00515</name>
</gene>
<dbReference type="Pfam" id="PF00155">
    <property type="entry name" value="Aminotran_1_2"/>
    <property type="match status" value="1"/>
</dbReference>
<dbReference type="Proteomes" id="UP000051298">
    <property type="component" value="Unassembled WGS sequence"/>
</dbReference>
<dbReference type="CDD" id="cd00609">
    <property type="entry name" value="AAT_like"/>
    <property type="match status" value="1"/>
</dbReference>
<evidence type="ECO:0000256" key="6">
    <source>
        <dbReference type="ARBA" id="ARBA00022605"/>
    </source>
</evidence>
<dbReference type="InterPro" id="IPR015424">
    <property type="entry name" value="PyrdxlP-dep_Trfase"/>
</dbReference>
<dbReference type="STRING" id="266809.PM03_07070"/>
<dbReference type="Gene3D" id="3.40.640.10">
    <property type="entry name" value="Type I PLP-dependent aspartate aminotransferase-like (Major domain)"/>
    <property type="match status" value="1"/>
</dbReference>
<keyword evidence="5 13" id="KW-0032">Aminotransferase</keyword>
<dbReference type="GO" id="GO:0030170">
    <property type="term" value="F:pyridoxal phosphate binding"/>
    <property type="evidence" value="ECO:0007669"/>
    <property type="project" value="InterPro"/>
</dbReference>
<evidence type="ECO:0000256" key="10">
    <source>
        <dbReference type="ARBA" id="ARBA00047481"/>
    </source>
</evidence>
<dbReference type="EC" id="2.6.1.9" evidence="4"/>
<evidence type="ECO:0000313" key="13">
    <source>
        <dbReference type="EMBL" id="CUH59232.1"/>
    </source>
</evidence>
<dbReference type="InterPro" id="IPR004839">
    <property type="entry name" value="Aminotransferase_I/II_large"/>
</dbReference>
<dbReference type="PANTHER" id="PTHR43643:SF6">
    <property type="entry name" value="HISTIDINOL-PHOSPHATE AMINOTRANSFERASE"/>
    <property type="match status" value="1"/>
</dbReference>
<dbReference type="InterPro" id="IPR015421">
    <property type="entry name" value="PyrdxlP-dep_Trfase_major"/>
</dbReference>
<dbReference type="GO" id="GO:0004400">
    <property type="term" value="F:histidinol-phosphate transaminase activity"/>
    <property type="evidence" value="ECO:0007669"/>
    <property type="project" value="UniProtKB-EC"/>
</dbReference>
<dbReference type="GO" id="GO:0000105">
    <property type="term" value="P:L-histidine biosynthetic process"/>
    <property type="evidence" value="ECO:0007669"/>
    <property type="project" value="UniProtKB-KW"/>
</dbReference>
<evidence type="ECO:0000256" key="8">
    <source>
        <dbReference type="ARBA" id="ARBA00022898"/>
    </source>
</evidence>
<evidence type="ECO:0000259" key="12">
    <source>
        <dbReference type="Pfam" id="PF00155"/>
    </source>
</evidence>
<evidence type="ECO:0000256" key="3">
    <source>
        <dbReference type="ARBA" id="ARBA00007970"/>
    </source>
</evidence>
<dbReference type="EMBL" id="CYRX01000009">
    <property type="protein sequence ID" value="CUH59232.1"/>
    <property type="molecule type" value="Genomic_DNA"/>
</dbReference>
<comment type="similarity">
    <text evidence="3">Belongs to the class-II pyridoxal-phosphate-dependent aminotransferase family. Histidinol-phosphate aminotransferase subfamily.</text>
</comment>
<keyword evidence="9" id="KW-0368">Histidine biosynthesis</keyword>
<dbReference type="InterPro" id="IPR050106">
    <property type="entry name" value="HistidinolP_aminotransfase"/>
</dbReference>
<comment type="cofactor">
    <cofactor evidence="1 11">
        <name>pyridoxal 5'-phosphate</name>
        <dbReference type="ChEBI" id="CHEBI:597326"/>
    </cofactor>
</comment>
<dbReference type="Gene3D" id="3.90.1150.10">
    <property type="entry name" value="Aspartate Aminotransferase, domain 1"/>
    <property type="match status" value="1"/>
</dbReference>
<protein>
    <recommendedName>
        <fullName evidence="4">histidinol-phosphate transaminase</fullName>
        <ecNumber evidence="4">2.6.1.9</ecNumber>
    </recommendedName>
</protein>
<accession>A0A0P1EWD7</accession>
<comment type="pathway">
    <text evidence="2">Amino-acid biosynthesis; L-histidine biosynthesis; L-histidine from 5-phospho-alpha-D-ribose 1-diphosphate: step 7/9.</text>
</comment>
<dbReference type="InterPro" id="IPR015422">
    <property type="entry name" value="PyrdxlP-dep_Trfase_small"/>
</dbReference>
<feature type="domain" description="Aminotransferase class I/classII large" evidence="12">
    <location>
        <begin position="41"/>
        <end position="356"/>
    </location>
</feature>
<evidence type="ECO:0000256" key="4">
    <source>
        <dbReference type="ARBA" id="ARBA00012748"/>
    </source>
</evidence>
<keyword evidence="6" id="KW-0028">Amino-acid biosynthesis</keyword>
<evidence type="ECO:0000256" key="2">
    <source>
        <dbReference type="ARBA" id="ARBA00005011"/>
    </source>
</evidence>
<evidence type="ECO:0000256" key="9">
    <source>
        <dbReference type="ARBA" id="ARBA00023102"/>
    </source>
</evidence>
<reference evidence="13 14" key="1">
    <citation type="submission" date="2015-09" db="EMBL/GenBank/DDBJ databases">
        <authorList>
            <consortium name="Swine Surveillance"/>
        </authorList>
    </citation>
    <scope>NUCLEOTIDE SEQUENCE [LARGE SCALE GENOMIC DNA]</scope>
    <source>
        <strain evidence="13 14">CECT 5294</strain>
    </source>
</reference>
<dbReference type="AlphaFoldDB" id="A0A0P1EWD7"/>
<dbReference type="InterPro" id="IPR001917">
    <property type="entry name" value="Aminotrans_II_pyridoxalP_BS"/>
</dbReference>